<dbReference type="Gene3D" id="3.90.226.10">
    <property type="entry name" value="2-enoyl-CoA Hydratase, Chain A, domain 1"/>
    <property type="match status" value="1"/>
</dbReference>
<keyword evidence="3" id="KW-1185">Reference proteome</keyword>
<dbReference type="Gene3D" id="1.10.12.10">
    <property type="entry name" value="Lyase 2-enoyl-coa Hydratase, Chain A, domain 2"/>
    <property type="match status" value="1"/>
</dbReference>
<dbReference type="NCBIfam" id="NF006013">
    <property type="entry name" value="PRK08150.1"/>
    <property type="match status" value="1"/>
</dbReference>
<name>A0ABW3HBZ2_9SPHN</name>
<gene>
    <name evidence="2" type="ORF">ACFQ1E_16325</name>
</gene>
<dbReference type="InterPro" id="IPR014748">
    <property type="entry name" value="Enoyl-CoA_hydra_C"/>
</dbReference>
<evidence type="ECO:0000256" key="1">
    <source>
        <dbReference type="ARBA" id="ARBA00005254"/>
    </source>
</evidence>
<dbReference type="SUPFAM" id="SSF52096">
    <property type="entry name" value="ClpP/crotonase"/>
    <property type="match status" value="1"/>
</dbReference>
<dbReference type="RefSeq" id="WP_264945675.1">
    <property type="nucleotide sequence ID" value="NZ_JAPDRA010000009.1"/>
</dbReference>
<dbReference type="Proteomes" id="UP001596977">
    <property type="component" value="Unassembled WGS sequence"/>
</dbReference>
<evidence type="ECO:0000313" key="3">
    <source>
        <dbReference type="Proteomes" id="UP001596977"/>
    </source>
</evidence>
<dbReference type="PANTHER" id="PTHR43802">
    <property type="entry name" value="ENOYL-COA HYDRATASE"/>
    <property type="match status" value="1"/>
</dbReference>
<sequence length="267" mass="27748">MSESLVTYELDGDVAIVGIDRAAKRNAVNTAVMEQMHAAFERAAGEARVGVLFGHGGNFSAGLDLAEAASRIGGSNPLKPWERGRWTVPLDLVARGPIPWVAALQGACIGGGLEIASACAIRVADESTFFALPEAKRGIFVGGGGAVRIQRLMGYARMADMMLTGRVLSAAEGERVNLCQYVVPAGQSLEKAKELARAIATNAPTTNWAICAGLPRLNDMGHGDGLFFEALIGGASRGGGDTSRIAAFVERGENKVVAPTAKPEGGV</sequence>
<dbReference type="EMBL" id="JBHTJG010000009">
    <property type="protein sequence ID" value="MFD0947910.1"/>
    <property type="molecule type" value="Genomic_DNA"/>
</dbReference>
<organism evidence="2 3">
    <name type="scientific">Sphingomonas canadensis</name>
    <dbReference type="NCBI Taxonomy" id="1219257"/>
    <lineage>
        <taxon>Bacteria</taxon>
        <taxon>Pseudomonadati</taxon>
        <taxon>Pseudomonadota</taxon>
        <taxon>Alphaproteobacteria</taxon>
        <taxon>Sphingomonadales</taxon>
        <taxon>Sphingomonadaceae</taxon>
        <taxon>Sphingomonas</taxon>
    </lineage>
</organism>
<dbReference type="PANTHER" id="PTHR43802:SF1">
    <property type="entry name" value="IP11341P-RELATED"/>
    <property type="match status" value="1"/>
</dbReference>
<reference evidence="3" key="1">
    <citation type="journal article" date="2019" name="Int. J. Syst. Evol. Microbiol.">
        <title>The Global Catalogue of Microorganisms (GCM) 10K type strain sequencing project: providing services to taxonomists for standard genome sequencing and annotation.</title>
        <authorList>
            <consortium name="The Broad Institute Genomics Platform"/>
            <consortium name="The Broad Institute Genome Sequencing Center for Infectious Disease"/>
            <person name="Wu L."/>
            <person name="Ma J."/>
        </authorList>
    </citation>
    <scope>NUCLEOTIDE SEQUENCE [LARGE SCALE GENOMIC DNA]</scope>
    <source>
        <strain evidence="3">CCUG 62982</strain>
    </source>
</reference>
<evidence type="ECO:0000313" key="2">
    <source>
        <dbReference type="EMBL" id="MFD0947910.1"/>
    </source>
</evidence>
<dbReference type="Pfam" id="PF00378">
    <property type="entry name" value="ECH_1"/>
    <property type="match status" value="1"/>
</dbReference>
<comment type="similarity">
    <text evidence="1">Belongs to the enoyl-CoA hydratase/isomerase family.</text>
</comment>
<dbReference type="InterPro" id="IPR029045">
    <property type="entry name" value="ClpP/crotonase-like_dom_sf"/>
</dbReference>
<accession>A0ABW3HBZ2</accession>
<dbReference type="InterPro" id="IPR001753">
    <property type="entry name" value="Enoyl-CoA_hydra/iso"/>
</dbReference>
<dbReference type="CDD" id="cd06558">
    <property type="entry name" value="crotonase-like"/>
    <property type="match status" value="1"/>
</dbReference>
<proteinExistence type="inferred from homology"/>
<protein>
    <submittedName>
        <fullName evidence="2">Crotonase/enoyl-CoA hydratase family protein</fullName>
    </submittedName>
</protein>
<comment type="caution">
    <text evidence="2">The sequence shown here is derived from an EMBL/GenBank/DDBJ whole genome shotgun (WGS) entry which is preliminary data.</text>
</comment>